<dbReference type="GO" id="GO:0005886">
    <property type="term" value="C:plasma membrane"/>
    <property type="evidence" value="ECO:0007669"/>
    <property type="project" value="TreeGrafter"/>
</dbReference>
<dbReference type="FunFam" id="2.40.110.10:FF:000011">
    <property type="entry name" value="Acyl-CoA dehydrogenase FadE34"/>
    <property type="match status" value="1"/>
</dbReference>
<protein>
    <submittedName>
        <fullName evidence="10">Acyl-CoA dehydrogenase</fullName>
    </submittedName>
</protein>
<dbReference type="AlphaFoldDB" id="A0A1X0JRW6"/>
<dbReference type="InterPro" id="IPR006091">
    <property type="entry name" value="Acyl-CoA_Oxase/DH_mid-dom"/>
</dbReference>
<dbReference type="SUPFAM" id="SSF56645">
    <property type="entry name" value="Acyl-CoA dehydrogenase NM domain-like"/>
    <property type="match status" value="1"/>
</dbReference>
<comment type="caution">
    <text evidence="10">The sequence shown here is derived from an EMBL/GenBank/DDBJ whole genome shotgun (WGS) entry which is preliminary data.</text>
</comment>
<dbReference type="Pfam" id="PF00441">
    <property type="entry name" value="Acyl-CoA_dh_1"/>
    <property type="match status" value="1"/>
</dbReference>
<feature type="domain" description="Acyl-CoA dehydrogenase/oxidase N-terminal" evidence="9">
    <location>
        <begin position="40"/>
        <end position="125"/>
    </location>
</feature>
<dbReference type="OrthoDB" id="3778631at2"/>
<dbReference type="InterPro" id="IPR046373">
    <property type="entry name" value="Acyl-CoA_Oxase/DH_mid-dom_sf"/>
</dbReference>
<dbReference type="STRING" id="75922.BST47_11470"/>
<evidence type="ECO:0000313" key="11">
    <source>
        <dbReference type="Proteomes" id="UP000192411"/>
    </source>
</evidence>
<evidence type="ECO:0000256" key="1">
    <source>
        <dbReference type="ARBA" id="ARBA00001974"/>
    </source>
</evidence>
<organism evidence="10 11">
    <name type="scientific">Mycolicibacterium tusciae</name>
    <dbReference type="NCBI Taxonomy" id="75922"/>
    <lineage>
        <taxon>Bacteria</taxon>
        <taxon>Bacillati</taxon>
        <taxon>Actinomycetota</taxon>
        <taxon>Actinomycetes</taxon>
        <taxon>Mycobacteriales</taxon>
        <taxon>Mycobacteriaceae</taxon>
        <taxon>Mycolicibacterium</taxon>
    </lineage>
</organism>
<evidence type="ECO:0000256" key="3">
    <source>
        <dbReference type="ARBA" id="ARBA00022630"/>
    </source>
</evidence>
<dbReference type="EMBL" id="MVIM01000005">
    <property type="protein sequence ID" value="ORB65581.1"/>
    <property type="molecule type" value="Genomic_DNA"/>
</dbReference>
<dbReference type="Gene3D" id="2.40.110.10">
    <property type="entry name" value="Butyryl-CoA Dehydrogenase, subunit A, domain 2"/>
    <property type="match status" value="1"/>
</dbReference>
<dbReference type="Pfam" id="PF02771">
    <property type="entry name" value="Acyl-CoA_dh_N"/>
    <property type="match status" value="1"/>
</dbReference>
<accession>A0A1X0JRW6</accession>
<evidence type="ECO:0000256" key="2">
    <source>
        <dbReference type="ARBA" id="ARBA00009347"/>
    </source>
</evidence>
<dbReference type="InterPro" id="IPR013786">
    <property type="entry name" value="AcylCoA_DH/ox_N"/>
</dbReference>
<gene>
    <name evidence="10" type="ORF">BST47_11470</name>
</gene>
<keyword evidence="5 6" id="KW-0560">Oxidoreductase</keyword>
<dbReference type="GO" id="GO:0016627">
    <property type="term" value="F:oxidoreductase activity, acting on the CH-CH group of donors"/>
    <property type="evidence" value="ECO:0007669"/>
    <property type="project" value="InterPro"/>
</dbReference>
<comment type="cofactor">
    <cofactor evidence="1 6">
        <name>FAD</name>
        <dbReference type="ChEBI" id="CHEBI:57692"/>
    </cofactor>
</comment>
<dbReference type="eggNOG" id="COG1960">
    <property type="taxonomic scope" value="Bacteria"/>
</dbReference>
<dbReference type="InterPro" id="IPR009075">
    <property type="entry name" value="AcylCo_DH/oxidase_C"/>
</dbReference>
<proteinExistence type="inferred from homology"/>
<dbReference type="SUPFAM" id="SSF47203">
    <property type="entry name" value="Acyl-CoA dehydrogenase C-terminal domain-like"/>
    <property type="match status" value="1"/>
</dbReference>
<dbReference type="InterPro" id="IPR037069">
    <property type="entry name" value="AcylCoA_DH/ox_N_sf"/>
</dbReference>
<dbReference type="PANTHER" id="PTHR43292:SF3">
    <property type="entry name" value="ACYL-COA DEHYDROGENASE FADE29"/>
    <property type="match status" value="1"/>
</dbReference>
<keyword evidence="3 6" id="KW-0285">Flavoprotein</keyword>
<evidence type="ECO:0000256" key="4">
    <source>
        <dbReference type="ARBA" id="ARBA00022827"/>
    </source>
</evidence>
<comment type="similarity">
    <text evidence="2 6">Belongs to the acyl-CoA dehydrogenase family.</text>
</comment>
<feature type="domain" description="Acyl-CoA dehydrogenase/oxidase C-terminal" evidence="7">
    <location>
        <begin position="234"/>
        <end position="374"/>
    </location>
</feature>
<keyword evidence="11" id="KW-1185">Reference proteome</keyword>
<dbReference type="PANTHER" id="PTHR43292">
    <property type="entry name" value="ACYL-COA DEHYDROGENASE"/>
    <property type="match status" value="1"/>
</dbReference>
<dbReference type="InterPro" id="IPR052161">
    <property type="entry name" value="Mycobact_Acyl-CoA_DH"/>
</dbReference>
<dbReference type="InterPro" id="IPR009100">
    <property type="entry name" value="AcylCoA_DH/oxidase_NM_dom_sf"/>
</dbReference>
<dbReference type="Gene3D" id="1.20.140.10">
    <property type="entry name" value="Butyryl-CoA Dehydrogenase, subunit A, domain 3"/>
    <property type="match status" value="1"/>
</dbReference>
<sequence length="379" mass="42034">MTSELTAGTEFETVAEFRSQLVAWLDSHDLTPPPGDHSLDAHQAQHARVLKELYDAGWMRWGWPESAGGLGGPMILRAIVGEEVVGRRLDDPGPYSMLEVLTPTMIDYARPELAAEMVPRLLSGQETWCQGFSEPGSGSDLASLATRAEQRGATGDWVINGQKVWTSFAQYAKRCVLLTRTGPGHSGITAFFVDMDSPGVDVRPLRTMHGVDEFCEVYFDDVVVPADRMLGNPGDGWQLAMDLLPYERSTCFWQRIAYLYSRFDALVGEVKNVGQSVDSELGETYLALHMLRCRSRATQLRLADGNKLGPDTSIDKVLLAGAEQQLYDSAHDLLPSVIELDDTEWRTEYLYSRAATIYGGTAEVQRNIIARRLLDLGKE</sequence>
<dbReference type="RefSeq" id="WP_083125670.1">
    <property type="nucleotide sequence ID" value="NZ_MVIM01000005.1"/>
</dbReference>
<dbReference type="Gene3D" id="1.10.540.10">
    <property type="entry name" value="Acyl-CoA dehydrogenase/oxidase, N-terminal domain"/>
    <property type="match status" value="1"/>
</dbReference>
<evidence type="ECO:0000256" key="5">
    <source>
        <dbReference type="ARBA" id="ARBA00023002"/>
    </source>
</evidence>
<evidence type="ECO:0000259" key="9">
    <source>
        <dbReference type="Pfam" id="PF02771"/>
    </source>
</evidence>
<keyword evidence="4 6" id="KW-0274">FAD</keyword>
<name>A0A1X0JRW6_9MYCO</name>
<evidence type="ECO:0000256" key="6">
    <source>
        <dbReference type="RuleBase" id="RU362125"/>
    </source>
</evidence>
<feature type="domain" description="Acyl-CoA oxidase/dehydrogenase middle" evidence="8">
    <location>
        <begin position="129"/>
        <end position="222"/>
    </location>
</feature>
<dbReference type="Pfam" id="PF02770">
    <property type="entry name" value="Acyl-CoA_dh_M"/>
    <property type="match status" value="1"/>
</dbReference>
<dbReference type="GO" id="GO:0050660">
    <property type="term" value="F:flavin adenine dinucleotide binding"/>
    <property type="evidence" value="ECO:0007669"/>
    <property type="project" value="InterPro"/>
</dbReference>
<reference evidence="10 11" key="1">
    <citation type="submission" date="2017-02" db="EMBL/GenBank/DDBJ databases">
        <title>The new phylogeny of genus Mycobacterium.</title>
        <authorList>
            <person name="Tortoli E."/>
            <person name="Trovato A."/>
            <person name="Cirillo D.M."/>
        </authorList>
    </citation>
    <scope>NUCLEOTIDE SEQUENCE [LARGE SCALE GENOMIC DNA]</scope>
    <source>
        <strain evidence="10 11">DSM 44338</strain>
    </source>
</reference>
<evidence type="ECO:0000259" key="8">
    <source>
        <dbReference type="Pfam" id="PF02770"/>
    </source>
</evidence>
<evidence type="ECO:0000259" key="7">
    <source>
        <dbReference type="Pfam" id="PF00441"/>
    </source>
</evidence>
<dbReference type="InterPro" id="IPR036250">
    <property type="entry name" value="AcylCo_DH-like_C"/>
</dbReference>
<dbReference type="Proteomes" id="UP000192411">
    <property type="component" value="Unassembled WGS sequence"/>
</dbReference>
<evidence type="ECO:0000313" key="10">
    <source>
        <dbReference type="EMBL" id="ORB65581.1"/>
    </source>
</evidence>